<dbReference type="InterPro" id="IPR024072">
    <property type="entry name" value="DHFR-like_dom_sf"/>
</dbReference>
<dbReference type="GO" id="GO:0008703">
    <property type="term" value="F:5-amino-6-(5-phosphoribosylamino)uracil reductase activity"/>
    <property type="evidence" value="ECO:0007669"/>
    <property type="project" value="UniProtKB-EC"/>
</dbReference>
<name>A0A227J4N9_VIBPH</name>
<dbReference type="Proteomes" id="UP000214596">
    <property type="component" value="Unassembled WGS sequence"/>
</dbReference>
<dbReference type="PANTHER" id="PTHR38011:SF7">
    <property type="entry name" value="2,5-DIAMINO-6-RIBOSYLAMINO-4(3H)-PYRIMIDINONE 5'-PHOSPHATE REDUCTASE"/>
    <property type="match status" value="1"/>
</dbReference>
<dbReference type="EMBL" id="NIXT01002789">
    <property type="protein sequence ID" value="OXE29882.1"/>
    <property type="molecule type" value="Genomic_DNA"/>
</dbReference>
<accession>A0A227J4N9</accession>
<evidence type="ECO:0000256" key="3">
    <source>
        <dbReference type="ARBA" id="ARBA00023002"/>
    </source>
</evidence>
<dbReference type="Gene3D" id="3.40.430.10">
    <property type="entry name" value="Dihydrofolate Reductase, subunit A"/>
    <property type="match status" value="1"/>
</dbReference>
<dbReference type="AlphaFoldDB" id="A0A227J4N9"/>
<comment type="caution">
    <text evidence="5">The sequence shown here is derived from an EMBL/GenBank/DDBJ whole genome shotgun (WGS) entry which is preliminary data.</text>
</comment>
<evidence type="ECO:0000256" key="2">
    <source>
        <dbReference type="ARBA" id="ARBA00022857"/>
    </source>
</evidence>
<dbReference type="PANTHER" id="PTHR38011">
    <property type="entry name" value="DIHYDROFOLATE REDUCTASE FAMILY PROTEIN (AFU_ORTHOLOGUE AFUA_8G06820)"/>
    <property type="match status" value="1"/>
</dbReference>
<gene>
    <name evidence="5" type="primary">ribD</name>
    <name evidence="5" type="ORF">CA163_26270</name>
</gene>
<keyword evidence="2" id="KW-0521">NADP</keyword>
<dbReference type="GO" id="GO:0008835">
    <property type="term" value="F:diaminohydroxyphosphoribosylaminopyrimidine deaminase activity"/>
    <property type="evidence" value="ECO:0007669"/>
    <property type="project" value="UniProtKB-EC"/>
</dbReference>
<comment type="pathway">
    <text evidence="1">Cofactor biosynthesis; riboflavin biosynthesis.</text>
</comment>
<keyword evidence="5" id="KW-0378">Hydrolase</keyword>
<dbReference type="InterPro" id="IPR002734">
    <property type="entry name" value="RibDG_C"/>
</dbReference>
<feature type="non-terminal residue" evidence="5">
    <location>
        <position position="113"/>
    </location>
</feature>
<dbReference type="SUPFAM" id="SSF53597">
    <property type="entry name" value="Dihydrofolate reductase-like"/>
    <property type="match status" value="1"/>
</dbReference>
<dbReference type="EC" id="3.5.4.26" evidence="5"/>
<protein>
    <submittedName>
        <fullName evidence="5">Bifunctional diaminohydroxyphosphoribosylaminopyrimidine deaminase/5-amino-6-(5-phosphoribosylamino)uracil reductase</fullName>
        <ecNumber evidence="5">1.1.1.193</ecNumber>
        <ecNumber evidence="5">3.5.4.26</ecNumber>
    </submittedName>
</protein>
<sequence>PQSVQAHYELTEVRQPARVILDRQQKLSDDLKLFSTEGERIIVSSEGDVCPQLDQSGKIDLTATLKAVVTQHNINHLWVEAGATLASSLIKANLVDELIVYLAPKLMGSDGRG</sequence>
<evidence type="ECO:0000256" key="1">
    <source>
        <dbReference type="ARBA" id="ARBA00005104"/>
    </source>
</evidence>
<evidence type="ECO:0000259" key="4">
    <source>
        <dbReference type="Pfam" id="PF01872"/>
    </source>
</evidence>
<evidence type="ECO:0000313" key="6">
    <source>
        <dbReference type="Proteomes" id="UP000214596"/>
    </source>
</evidence>
<dbReference type="InterPro" id="IPR050765">
    <property type="entry name" value="Riboflavin_Biosynth_HTPR"/>
</dbReference>
<feature type="domain" description="Bacterial bifunctional deaminase-reductase C-terminal" evidence="4">
    <location>
        <begin position="9"/>
        <end position="112"/>
    </location>
</feature>
<proteinExistence type="predicted"/>
<dbReference type="GO" id="GO:0009231">
    <property type="term" value="P:riboflavin biosynthetic process"/>
    <property type="evidence" value="ECO:0007669"/>
    <property type="project" value="InterPro"/>
</dbReference>
<dbReference type="Pfam" id="PF01872">
    <property type="entry name" value="RibD_C"/>
    <property type="match status" value="1"/>
</dbReference>
<keyword evidence="3 5" id="KW-0560">Oxidoreductase</keyword>
<reference evidence="5 6" key="1">
    <citation type="journal article" date="2017" name="Appl. Environ. Microbiol.">
        <title>Parallel evolution of two clades of a major Atlantic endemic Vibrio parahaemolyticus pathogen lineage by independent acquisition of related pathogenicity islands.</title>
        <authorList>
            <person name="Xu F."/>
            <person name="Gonzalez-Escalona N."/>
            <person name="Drees K.P."/>
            <person name="Sebra R.P."/>
            <person name="Cooper V.S."/>
            <person name="Jones S.H."/>
            <person name="Whistler C.A."/>
        </authorList>
    </citation>
    <scope>NUCLEOTIDE SEQUENCE [LARGE SCALE GENOMIC DNA]</scope>
    <source>
        <strain evidence="5 6">MAVP-3</strain>
    </source>
</reference>
<feature type="non-terminal residue" evidence="5">
    <location>
        <position position="1"/>
    </location>
</feature>
<evidence type="ECO:0000313" key="5">
    <source>
        <dbReference type="EMBL" id="OXE29882.1"/>
    </source>
</evidence>
<dbReference type="EC" id="1.1.1.193" evidence="5"/>
<organism evidence="5 6">
    <name type="scientific">Vibrio parahaemolyticus</name>
    <dbReference type="NCBI Taxonomy" id="670"/>
    <lineage>
        <taxon>Bacteria</taxon>
        <taxon>Pseudomonadati</taxon>
        <taxon>Pseudomonadota</taxon>
        <taxon>Gammaproteobacteria</taxon>
        <taxon>Vibrionales</taxon>
        <taxon>Vibrionaceae</taxon>
        <taxon>Vibrio</taxon>
    </lineage>
</organism>